<dbReference type="EMBL" id="JAAMOW010000001">
    <property type="protein sequence ID" value="NGY03662.1"/>
    <property type="molecule type" value="Genomic_DNA"/>
</dbReference>
<accession>A0A6M2BLS8</accession>
<evidence type="ECO:0000313" key="1">
    <source>
        <dbReference type="EMBL" id="NGY03662.1"/>
    </source>
</evidence>
<keyword evidence="2" id="KW-1185">Reference proteome</keyword>
<organism evidence="1 2">
    <name type="scientific">Solimonas terrae</name>
    <dbReference type="NCBI Taxonomy" id="1396819"/>
    <lineage>
        <taxon>Bacteria</taxon>
        <taxon>Pseudomonadati</taxon>
        <taxon>Pseudomonadota</taxon>
        <taxon>Gammaproteobacteria</taxon>
        <taxon>Nevskiales</taxon>
        <taxon>Nevskiaceae</taxon>
        <taxon>Solimonas</taxon>
    </lineage>
</organism>
<dbReference type="Gene3D" id="1.10.357.10">
    <property type="entry name" value="Tetracycline Repressor, domain 2"/>
    <property type="match status" value="1"/>
</dbReference>
<sequence>MADLIQASELAADRFERHVADKASLFRALVEESLAPLQEHIDASRPQAASFEVLLRSTCIRALQEIRSEPELFGMMLRNESALRAIFEDDIVGLMLRPLHDDLREAVRNGALPPIDADMLMTIMIRAADVPCRLMAEQPSHDAQPMAAEIGRQFTHAIDALQAATQTPMIRIGSRKLRGAAR</sequence>
<dbReference type="RefSeq" id="WP_166251275.1">
    <property type="nucleotide sequence ID" value="NZ_JAAMOW010000001.1"/>
</dbReference>
<gene>
    <name evidence="1" type="ORF">G7Y85_02690</name>
</gene>
<name>A0A6M2BLS8_9GAMM</name>
<protein>
    <recommendedName>
        <fullName evidence="3">TetR/AcrR family transcriptional regulator</fullName>
    </recommendedName>
</protein>
<dbReference type="Proteomes" id="UP000472676">
    <property type="component" value="Unassembled WGS sequence"/>
</dbReference>
<evidence type="ECO:0000313" key="2">
    <source>
        <dbReference type="Proteomes" id="UP000472676"/>
    </source>
</evidence>
<dbReference type="AlphaFoldDB" id="A0A6M2BLS8"/>
<reference evidence="1 2" key="1">
    <citation type="journal article" date="2014" name="Int. J. Syst. Evol. Microbiol.">
        <title>Solimonas terrae sp. nov., isolated from soil.</title>
        <authorList>
            <person name="Kim S.J."/>
            <person name="Moon J.Y."/>
            <person name="Weon H.Y."/>
            <person name="Ahn J.H."/>
            <person name="Chen W.M."/>
            <person name="Kwon S.W."/>
        </authorList>
    </citation>
    <scope>NUCLEOTIDE SEQUENCE [LARGE SCALE GENOMIC DNA]</scope>
    <source>
        <strain evidence="1 2">KIS83-12</strain>
    </source>
</reference>
<comment type="caution">
    <text evidence="1">The sequence shown here is derived from an EMBL/GenBank/DDBJ whole genome shotgun (WGS) entry which is preliminary data.</text>
</comment>
<evidence type="ECO:0008006" key="3">
    <source>
        <dbReference type="Google" id="ProtNLM"/>
    </source>
</evidence>
<proteinExistence type="predicted"/>